<dbReference type="AlphaFoldDB" id="A0A7J6PAZ2"/>
<dbReference type="Proteomes" id="UP000574390">
    <property type="component" value="Unassembled WGS sequence"/>
</dbReference>
<feature type="compositionally biased region" description="Low complexity" evidence="1">
    <location>
        <begin position="202"/>
        <end position="211"/>
    </location>
</feature>
<sequence length="236" mass="24799">MAYGSDEKLGCYQNDCSWTDTFAAREMEECAAVCAGVLDCAYWSYTQSDDSDGSGGCCLRSAAARPGVGVGVVSGTKACGEAALALRKRRLEQEDNGCWDAGFTASLCCDLRYGPHGNPVCWDSVHTSPRRPGTGSAAEPLWLGGIAMLTCLRSLTVGILSMDPLIPGMVPAPAGGVPRIYTSQCQQQQQEPQPTKAMGDESTSQASTAAPTAYACSDPYLLQSPGRNSYTPIDGT</sequence>
<evidence type="ECO:0000313" key="2">
    <source>
        <dbReference type="EMBL" id="KAF4693212.1"/>
    </source>
</evidence>
<proteinExistence type="predicted"/>
<accession>A0A7J6PAZ2</accession>
<organism evidence="2 3">
    <name type="scientific">Perkinsus olseni</name>
    <name type="common">Perkinsus atlanticus</name>
    <dbReference type="NCBI Taxonomy" id="32597"/>
    <lineage>
        <taxon>Eukaryota</taxon>
        <taxon>Sar</taxon>
        <taxon>Alveolata</taxon>
        <taxon>Perkinsozoa</taxon>
        <taxon>Perkinsea</taxon>
        <taxon>Perkinsida</taxon>
        <taxon>Perkinsidae</taxon>
        <taxon>Perkinsus</taxon>
    </lineage>
</organism>
<feature type="region of interest" description="Disordered" evidence="1">
    <location>
        <begin position="182"/>
        <end position="211"/>
    </location>
</feature>
<feature type="compositionally biased region" description="Low complexity" evidence="1">
    <location>
        <begin position="182"/>
        <end position="194"/>
    </location>
</feature>
<reference evidence="2 3" key="1">
    <citation type="submission" date="2020-04" db="EMBL/GenBank/DDBJ databases">
        <title>Perkinsus olseni comparative genomics.</title>
        <authorList>
            <person name="Bogema D.R."/>
        </authorList>
    </citation>
    <scope>NUCLEOTIDE SEQUENCE [LARGE SCALE GENOMIC DNA]</scope>
    <source>
        <strain evidence="2">ATCC PRA-205</strain>
    </source>
</reference>
<comment type="caution">
    <text evidence="2">The sequence shown here is derived from an EMBL/GenBank/DDBJ whole genome shotgun (WGS) entry which is preliminary data.</text>
</comment>
<evidence type="ECO:0000256" key="1">
    <source>
        <dbReference type="SAM" id="MobiDB-lite"/>
    </source>
</evidence>
<protein>
    <recommendedName>
        <fullName evidence="4">Apple domain-containing protein</fullName>
    </recommendedName>
</protein>
<evidence type="ECO:0000313" key="3">
    <source>
        <dbReference type="Proteomes" id="UP000574390"/>
    </source>
</evidence>
<dbReference type="EMBL" id="JABANM010036072">
    <property type="protein sequence ID" value="KAF4693212.1"/>
    <property type="molecule type" value="Genomic_DNA"/>
</dbReference>
<name>A0A7J6PAZ2_PEROL</name>
<dbReference type="Gene3D" id="3.50.4.10">
    <property type="entry name" value="Hepatocyte Growth Factor"/>
    <property type="match status" value="1"/>
</dbReference>
<evidence type="ECO:0008006" key="4">
    <source>
        <dbReference type="Google" id="ProtNLM"/>
    </source>
</evidence>
<gene>
    <name evidence="2" type="ORF">FOZ62_006167</name>
</gene>